<keyword evidence="6" id="KW-1185">Reference proteome</keyword>
<dbReference type="InterPro" id="IPR000415">
    <property type="entry name" value="Nitroreductase-like"/>
</dbReference>
<keyword evidence="2" id="KW-0288">FMN</keyword>
<dbReference type="InterPro" id="IPR029479">
    <property type="entry name" value="Nitroreductase"/>
</dbReference>
<dbReference type="Proteomes" id="UP000605897">
    <property type="component" value="Unassembled WGS sequence"/>
</dbReference>
<evidence type="ECO:0000256" key="3">
    <source>
        <dbReference type="ARBA" id="ARBA00023002"/>
    </source>
</evidence>
<evidence type="ECO:0000256" key="1">
    <source>
        <dbReference type="ARBA" id="ARBA00022630"/>
    </source>
</evidence>
<gene>
    <name evidence="5" type="ORF">GCM10017786_28040</name>
</gene>
<comment type="caution">
    <text evidence="5">The sequence shown here is derived from an EMBL/GenBank/DDBJ whole genome shotgun (WGS) entry which is preliminary data.</text>
</comment>
<accession>A0ABQ3IWU0</accession>
<reference evidence="6" key="1">
    <citation type="journal article" date="2019" name="Int. J. Syst. Evol. Microbiol.">
        <title>The Global Catalogue of Microorganisms (GCM) 10K type strain sequencing project: providing services to taxonomists for standard genome sequencing and annotation.</title>
        <authorList>
            <consortium name="The Broad Institute Genomics Platform"/>
            <consortium name="The Broad Institute Genome Sequencing Center for Infectious Disease"/>
            <person name="Wu L."/>
            <person name="Ma J."/>
        </authorList>
    </citation>
    <scope>NUCLEOTIDE SEQUENCE [LARGE SCALE GENOMIC DNA]</scope>
    <source>
        <strain evidence="6">CGMCC 4.7677</strain>
    </source>
</reference>
<dbReference type="SUPFAM" id="SSF55469">
    <property type="entry name" value="FMN-dependent nitroreductase-like"/>
    <property type="match status" value="1"/>
</dbReference>
<protein>
    <submittedName>
        <fullName evidence="5">Nitroreductase</fullName>
    </submittedName>
</protein>
<dbReference type="CDD" id="cd02136">
    <property type="entry name" value="PnbA_NfnB-like"/>
    <property type="match status" value="1"/>
</dbReference>
<keyword evidence="1" id="KW-0285">Flavoprotein</keyword>
<evidence type="ECO:0000313" key="5">
    <source>
        <dbReference type="EMBL" id="GHE93654.1"/>
    </source>
</evidence>
<keyword evidence="3" id="KW-0560">Oxidoreductase</keyword>
<dbReference type="Gene3D" id="3.40.109.10">
    <property type="entry name" value="NADH Oxidase"/>
    <property type="match status" value="1"/>
</dbReference>
<proteinExistence type="predicted"/>
<dbReference type="InterPro" id="IPR050627">
    <property type="entry name" value="Nitroreductase/BluB"/>
</dbReference>
<dbReference type="EMBL" id="BNAU01000002">
    <property type="protein sequence ID" value="GHE93654.1"/>
    <property type="molecule type" value="Genomic_DNA"/>
</dbReference>
<name>A0ABQ3IWU0_9PSEU</name>
<organism evidence="5 6">
    <name type="scientific">Amycolatopsis deserti</name>
    <dbReference type="NCBI Taxonomy" id="185696"/>
    <lineage>
        <taxon>Bacteria</taxon>
        <taxon>Bacillati</taxon>
        <taxon>Actinomycetota</taxon>
        <taxon>Actinomycetes</taxon>
        <taxon>Pseudonocardiales</taxon>
        <taxon>Pseudonocardiaceae</taxon>
        <taxon>Amycolatopsis</taxon>
    </lineage>
</organism>
<sequence length="231" mass="25563">MLLVRSSLTTTGFDRLLGQRWSCRAFLPDPVPDAVMREMFGTAQRTASWCNTQPWQVYVTSGEATRRFARGLTEHAKTHEPAPDLPMPAGYHGVYQERRRGAGYALYRSLGIRREDRDAREAQRLRNFEFFGAPHVAVVTTDREQGVYGAIDCGGYVANLLNAATALGVATIPQAAIAMHADHVHRCLRIPAERLVVCAVSFGYADTEHPVNGFRTDRAQLDDAVVFLGGD</sequence>
<dbReference type="Pfam" id="PF00881">
    <property type="entry name" value="Nitroreductase"/>
    <property type="match status" value="1"/>
</dbReference>
<evidence type="ECO:0000256" key="2">
    <source>
        <dbReference type="ARBA" id="ARBA00022643"/>
    </source>
</evidence>
<dbReference type="PANTHER" id="PTHR23026:SF90">
    <property type="entry name" value="IODOTYROSINE DEIODINASE 1"/>
    <property type="match status" value="1"/>
</dbReference>
<feature type="domain" description="Nitroreductase" evidence="4">
    <location>
        <begin position="19"/>
        <end position="204"/>
    </location>
</feature>
<evidence type="ECO:0000313" key="6">
    <source>
        <dbReference type="Proteomes" id="UP000605897"/>
    </source>
</evidence>
<dbReference type="PANTHER" id="PTHR23026">
    <property type="entry name" value="NADPH NITROREDUCTASE"/>
    <property type="match status" value="1"/>
</dbReference>
<evidence type="ECO:0000259" key="4">
    <source>
        <dbReference type="Pfam" id="PF00881"/>
    </source>
</evidence>